<dbReference type="GO" id="GO:0005815">
    <property type="term" value="C:microtubule organizing center"/>
    <property type="evidence" value="ECO:0007669"/>
    <property type="project" value="TreeGrafter"/>
</dbReference>
<protein>
    <submittedName>
        <fullName evidence="2">Uncharacterized protein</fullName>
    </submittedName>
</protein>
<dbReference type="AlphaFoldDB" id="A0A7G2CJG6"/>
<name>A0A7G2CJG6_9TRYP</name>
<dbReference type="EMBL" id="LR877160">
    <property type="protein sequence ID" value="CAD2220008.1"/>
    <property type="molecule type" value="Genomic_DNA"/>
</dbReference>
<feature type="coiled-coil region" evidence="1">
    <location>
        <begin position="73"/>
        <end position="201"/>
    </location>
</feature>
<accession>A0A7G2CJG6</accession>
<keyword evidence="1" id="KW-0175">Coiled coil</keyword>
<sequence>MEVSNLTLRLQQQFSATQTQVDNIKLHIQQQLGNPITEEEYTQLDALPENKRDLLDTIKIGIFRQMGSLRASHQSATKRCAEMSAAVARLEGENRDHLLHIEELKKQVETLNDKFSDKLGGADKQYQRILELEAQNKELEGKLRTFFLSQEDFLKARLTAQVKTDEVARLAVRLEQAELDVERFKAVAECTEQKLDILKSEYYEMKLAHQQRQLELEAALKAADQKLKHVGDLELESELFLSNYSREAGETGGSELLNAFPQSRKMAHAVSVTKKCLHLENKAALLEQDLKARDTQILRLKSSLEAAREALHNSNSPYALIEKTMNDISAENELLRSGMRHC</sequence>
<organism evidence="2 3">
    <name type="scientific">Angomonas deanei</name>
    <dbReference type="NCBI Taxonomy" id="59799"/>
    <lineage>
        <taxon>Eukaryota</taxon>
        <taxon>Discoba</taxon>
        <taxon>Euglenozoa</taxon>
        <taxon>Kinetoplastea</taxon>
        <taxon>Metakinetoplastina</taxon>
        <taxon>Trypanosomatida</taxon>
        <taxon>Trypanosomatidae</taxon>
        <taxon>Strigomonadinae</taxon>
        <taxon>Angomonas</taxon>
    </lineage>
</organism>
<dbReference type="VEuPathDB" id="TriTrypDB:ADEAN_000752200"/>
<reference evidence="2 3" key="1">
    <citation type="submission" date="2020-08" db="EMBL/GenBank/DDBJ databases">
        <authorList>
            <person name="Newling K."/>
            <person name="Davey J."/>
            <person name="Forrester S."/>
        </authorList>
    </citation>
    <scope>NUCLEOTIDE SEQUENCE [LARGE SCALE GENOMIC DNA]</scope>
    <source>
        <strain evidence="3">Crithidia deanei Carvalho (ATCC PRA-265)</strain>
    </source>
</reference>
<evidence type="ECO:0000313" key="3">
    <source>
        <dbReference type="Proteomes" id="UP000515908"/>
    </source>
</evidence>
<proteinExistence type="predicted"/>
<dbReference type="InterPro" id="IPR026205">
    <property type="entry name" value="PIBF1"/>
</dbReference>
<dbReference type="Proteomes" id="UP000515908">
    <property type="component" value="Chromosome 16"/>
</dbReference>
<dbReference type="GO" id="GO:0060271">
    <property type="term" value="P:cilium assembly"/>
    <property type="evidence" value="ECO:0007669"/>
    <property type="project" value="TreeGrafter"/>
</dbReference>
<gene>
    <name evidence="2" type="ORF">ADEAN_000752200</name>
</gene>
<keyword evidence="3" id="KW-1185">Reference proteome</keyword>
<evidence type="ECO:0000256" key="1">
    <source>
        <dbReference type="SAM" id="Coils"/>
    </source>
</evidence>
<dbReference type="PANTHER" id="PTHR18950">
    <property type="entry name" value="PROGESTERONE-INDUCED BLOCKING FACTOR 1"/>
    <property type="match status" value="1"/>
</dbReference>
<dbReference type="OrthoDB" id="278135at2759"/>
<dbReference type="PANTHER" id="PTHR18950:SF0">
    <property type="entry name" value="PROGESTERONE IMMUNOMODULATORY BINDING FACTOR 1"/>
    <property type="match status" value="1"/>
</dbReference>
<evidence type="ECO:0000313" key="2">
    <source>
        <dbReference type="EMBL" id="CAD2220008.1"/>
    </source>
</evidence>